<dbReference type="InterPro" id="IPR027417">
    <property type="entry name" value="P-loop_NTPase"/>
</dbReference>
<dbReference type="InterPro" id="IPR001650">
    <property type="entry name" value="Helicase_C-like"/>
</dbReference>
<evidence type="ECO:0000313" key="6">
    <source>
        <dbReference type="Proteomes" id="UP000266745"/>
    </source>
</evidence>
<dbReference type="STRING" id="1603555.SU86_008940"/>
<evidence type="ECO:0000313" key="5">
    <source>
        <dbReference type="EMBL" id="AJZ76458.1"/>
    </source>
</evidence>
<dbReference type="KEGG" id="tah:SU86_008940"/>
<dbReference type="EMBL" id="CP011097">
    <property type="protein sequence ID" value="AJZ76458.1"/>
    <property type="molecule type" value="Genomic_DNA"/>
</dbReference>
<reference evidence="5 6" key="1">
    <citation type="journal article" date="2016" name="Sci. Rep.">
        <title>A novel ammonia-oxidizing archaeon from wastewater treatment plant: Its enrichment, physiological and genomic characteristics.</title>
        <authorList>
            <person name="Li Y."/>
            <person name="Ding K."/>
            <person name="Wen X."/>
            <person name="Zhang B."/>
            <person name="Shen B."/>
            <person name="Yang Y."/>
        </authorList>
    </citation>
    <scope>NUCLEOTIDE SEQUENCE [LARGE SCALE GENOMIC DNA]</scope>
    <source>
        <strain evidence="5 6">SAT1</strain>
    </source>
</reference>
<dbReference type="GO" id="GO:0003676">
    <property type="term" value="F:nucleic acid binding"/>
    <property type="evidence" value="ECO:0007669"/>
    <property type="project" value="InterPro"/>
</dbReference>
<dbReference type="InterPro" id="IPR011545">
    <property type="entry name" value="DEAD/DEAH_box_helicase_dom"/>
</dbReference>
<dbReference type="Pfam" id="PF00271">
    <property type="entry name" value="Helicase_C"/>
    <property type="match status" value="1"/>
</dbReference>
<feature type="domain" description="Helicase C-terminal" evidence="4">
    <location>
        <begin position="353"/>
        <end position="495"/>
    </location>
</feature>
<dbReference type="PROSITE" id="PS51194">
    <property type="entry name" value="HELICASE_CTER"/>
    <property type="match status" value="1"/>
</dbReference>
<dbReference type="CDD" id="cd17923">
    <property type="entry name" value="DEXHc_Hrq1-like"/>
    <property type="match status" value="1"/>
</dbReference>
<keyword evidence="6" id="KW-1185">Reference proteome</keyword>
<dbReference type="RefSeq" id="WP_048187233.1">
    <property type="nucleotide sequence ID" value="NZ_CP011097.1"/>
</dbReference>
<dbReference type="SMART" id="SM00487">
    <property type="entry name" value="DEXDc"/>
    <property type="match status" value="1"/>
</dbReference>
<proteinExistence type="predicted"/>
<dbReference type="Proteomes" id="UP000266745">
    <property type="component" value="Chromosome"/>
</dbReference>
<dbReference type="InterPro" id="IPR018973">
    <property type="entry name" value="MZB"/>
</dbReference>
<evidence type="ECO:0000256" key="2">
    <source>
        <dbReference type="ARBA" id="ARBA00022840"/>
    </source>
</evidence>
<dbReference type="OrthoDB" id="36796at2157"/>
<dbReference type="PROSITE" id="PS51192">
    <property type="entry name" value="HELICASE_ATP_BIND_1"/>
    <property type="match status" value="1"/>
</dbReference>
<dbReference type="Pfam" id="PF09369">
    <property type="entry name" value="MZB"/>
    <property type="match status" value="1"/>
</dbReference>
<evidence type="ECO:0000259" key="4">
    <source>
        <dbReference type="PROSITE" id="PS51194"/>
    </source>
</evidence>
<evidence type="ECO:0000259" key="3">
    <source>
        <dbReference type="PROSITE" id="PS51192"/>
    </source>
</evidence>
<dbReference type="GO" id="GO:0006289">
    <property type="term" value="P:nucleotide-excision repair"/>
    <property type="evidence" value="ECO:0007669"/>
    <property type="project" value="TreeGrafter"/>
</dbReference>
<dbReference type="GeneID" id="24874687"/>
<dbReference type="GO" id="GO:0043138">
    <property type="term" value="F:3'-5' DNA helicase activity"/>
    <property type="evidence" value="ECO:0007669"/>
    <property type="project" value="TreeGrafter"/>
</dbReference>
<dbReference type="GO" id="GO:0005524">
    <property type="term" value="F:ATP binding"/>
    <property type="evidence" value="ECO:0007669"/>
    <property type="project" value="UniProtKB-KW"/>
</dbReference>
<feature type="domain" description="Helicase ATP-binding" evidence="3">
    <location>
        <begin position="149"/>
        <end position="326"/>
    </location>
</feature>
<dbReference type="PANTHER" id="PTHR47957">
    <property type="entry name" value="ATP-DEPENDENT HELICASE HRQ1"/>
    <property type="match status" value="1"/>
</dbReference>
<gene>
    <name evidence="5" type="ORF">SU86_008940</name>
</gene>
<sequence>MRYSCPKCDSGIQIQKTFNKKFMITCSDCGLQDLVEYTKNIDEVYLEFLARYDQGQTPNKKEMNVELKEAGIVRDKSEIEKMVHGNTPEQITKDVLYSKKDYISYYKTIKEPDPTFGMLVDEMGLDDSTVQYLHQKNIKQFYKFQEDAISEIISGQNVVITAPTASGKTEAFAIPVITKIARMGKTGVISAVFVYPTKALARDQLPKISELAKNAGITADVFDGDTKQKERLEILDNPPDIIVTNFDVIHYHLMYRTKFASMLSNIEFLIADEAHVYSGIFGSNVHYIIKRLKRMCKKIQFVASSATLDNAQEFCEQLFGEKMQLINGSGKKGETDFVIIFPSLRTQRALTIDLLERLVVQKHKTMVFSNSHLNSELVAMQAKKKKIDIRVHRAGLMANYRNFVEKSFKDDKIMAISCTPTLELGIDVGNVDGVISSTIPVNRLMQRIGRAARKGQKGFAFLALGNDPISQYYKNHPDNYFEDIEKTYIDPKNPFVEEFHVLAMACDKPIARHELSEHSEVIQRHVDSGRLILQENRYVPNYDSIKETLEEYSIRGIGKSIDIFYNDKKIGERVLPMALEELHESAIYFLAGTRYKVKEFDYPKKQYAKLVSIPRDYPYYTKALTEEWPTIETVYEKRQAFGIEVYFCKLHIQKQVYGYVNIELGQEVNQGQKVLLEKPLEYDFVTKGIVIHAPKPTKQMESSDNPEYTEASGYHATEHIIIEGSNMVTGGVSQDLGGISLGTSGLIFIYDGAIGGNGASKALYDRLEKALERSLSIVKECPCNNEAGCPRCTFSYRCGNNNEFLHKKASQEILQKINDGEITEIIEPTEGDKPLV</sequence>
<dbReference type="PANTHER" id="PTHR47957:SF3">
    <property type="entry name" value="ATP-DEPENDENT HELICASE HRQ1"/>
    <property type="match status" value="1"/>
</dbReference>
<evidence type="ECO:0000256" key="1">
    <source>
        <dbReference type="ARBA" id="ARBA00022741"/>
    </source>
</evidence>
<name>A0A3G1B6C4_9ARCH</name>
<keyword evidence="5" id="KW-0347">Helicase</keyword>
<organism evidence="5 6">
    <name type="scientific">Candidatus Nitrosotenuis cloacae</name>
    <dbReference type="NCBI Taxonomy" id="1603555"/>
    <lineage>
        <taxon>Archaea</taxon>
        <taxon>Nitrososphaerota</taxon>
        <taxon>Candidatus Nitrosotenuis</taxon>
    </lineage>
</organism>
<dbReference type="SUPFAM" id="SSF52540">
    <property type="entry name" value="P-loop containing nucleoside triphosphate hydrolases"/>
    <property type="match status" value="2"/>
</dbReference>
<dbReference type="SMART" id="SM00490">
    <property type="entry name" value="HELICc"/>
    <property type="match status" value="1"/>
</dbReference>
<dbReference type="InterPro" id="IPR014001">
    <property type="entry name" value="Helicase_ATP-bd"/>
</dbReference>
<dbReference type="GO" id="GO:0036297">
    <property type="term" value="P:interstrand cross-link repair"/>
    <property type="evidence" value="ECO:0007669"/>
    <property type="project" value="TreeGrafter"/>
</dbReference>
<dbReference type="AlphaFoldDB" id="A0A3G1B6C4"/>
<dbReference type="Pfam" id="PF00270">
    <property type="entry name" value="DEAD"/>
    <property type="match status" value="1"/>
</dbReference>
<accession>A0A3G1B6C4</accession>
<dbReference type="Gene3D" id="3.40.50.300">
    <property type="entry name" value="P-loop containing nucleotide triphosphate hydrolases"/>
    <property type="match status" value="2"/>
</dbReference>
<keyword evidence="1" id="KW-0547">Nucleotide-binding</keyword>
<keyword evidence="2" id="KW-0067">ATP-binding</keyword>
<protein>
    <submittedName>
        <fullName evidence="5">Helicase</fullName>
    </submittedName>
</protein>
<keyword evidence="5" id="KW-0378">Hydrolase</keyword>